<feature type="chain" id="PRO_5045464036" description="Hemagglutinin" evidence="1">
    <location>
        <begin position="33"/>
        <end position="656"/>
    </location>
</feature>
<name>A0ABY2JHA3_9MICO</name>
<comment type="caution">
    <text evidence="2">The sequence shown here is derived from an EMBL/GenBank/DDBJ whole genome shotgun (WGS) entry which is preliminary data.</text>
</comment>
<evidence type="ECO:0000256" key="1">
    <source>
        <dbReference type="SAM" id="SignalP"/>
    </source>
</evidence>
<keyword evidence="1" id="KW-0732">Signal</keyword>
<protein>
    <recommendedName>
        <fullName evidence="4">Hemagglutinin</fullName>
    </recommendedName>
</protein>
<evidence type="ECO:0008006" key="4">
    <source>
        <dbReference type="Google" id="ProtNLM"/>
    </source>
</evidence>
<gene>
    <name evidence="2" type="ORF">E3T25_03615</name>
</gene>
<evidence type="ECO:0000313" key="3">
    <source>
        <dbReference type="Proteomes" id="UP000297851"/>
    </source>
</evidence>
<evidence type="ECO:0000313" key="2">
    <source>
        <dbReference type="EMBL" id="TFD05745.1"/>
    </source>
</evidence>
<keyword evidence="3" id="KW-1185">Reference proteome</keyword>
<dbReference type="Proteomes" id="UP000297851">
    <property type="component" value="Unassembled WGS sequence"/>
</dbReference>
<feature type="signal peptide" evidence="1">
    <location>
        <begin position="1"/>
        <end position="32"/>
    </location>
</feature>
<accession>A0ABY2JHA3</accession>
<proteinExistence type="predicted"/>
<sequence>MKRIFGLSVALVFLVALFVPLSLSTGSQPATAANGSDFDPGYIISDENFYAGSSMSQSEIQSFLNNKSSVCAAGYTCIKDYRQSTWSRPADAMCASYQGGSNETSAAIIAKVAQACKISPKVLLVTLQKEQSLISASAPSAARYDRAMGYACPDTAPCDAQYFGFYNQVYNSAWQFKRYANPPGTTQRFTWFPVGAASNVLFHPNSACGSTAVRIRNAATAALYYYTPYQPNGAAMGNLYGSGDACSAYGNRNFWRMYTDWFGSTSANGYGSFDSAIGVYKGIAISGWSIDPNNAASAYAWVNVDGQGGPVKADKSLSWFDSVFPGFGPNHGFAETIAATAGDHEVCVYGTYSLISCKWVTVPAGQGSLDTVVGTWGGADISGWAVDFGTVQPSYIWVNVDGVGSAYKADVNLPWINSLFAGAGADHGFKVKVPAAPGARKICAYGIYGGVSELISCRTVTVPRGTGALDSATSVPGGLVVSGWSADYTRPDSSFVWVDVDGNGSAYRTNKALSWLPGYLPGIGQNNGFEIRVPARKGSHRVCVSGAVAQLGCRTVTVEKSADGHLDSVEAVPGGVRIRGWSVDLTTSQTSYIWVNVNGEGGPFKADAPLSWFESYYPGSGPNHGFDVTVPKPAGTHTVCVNGTEELLGCQTVTVP</sequence>
<dbReference type="EMBL" id="SOGO01000011">
    <property type="protein sequence ID" value="TFD05745.1"/>
    <property type="molecule type" value="Genomic_DNA"/>
</dbReference>
<organism evidence="2 3">
    <name type="scientific">Cryobacterium sandaracinum</name>
    <dbReference type="NCBI Taxonomy" id="1259247"/>
    <lineage>
        <taxon>Bacteria</taxon>
        <taxon>Bacillati</taxon>
        <taxon>Actinomycetota</taxon>
        <taxon>Actinomycetes</taxon>
        <taxon>Micrococcales</taxon>
        <taxon>Microbacteriaceae</taxon>
        <taxon>Cryobacterium</taxon>
    </lineage>
</organism>
<reference evidence="2 3" key="1">
    <citation type="submission" date="2019-03" db="EMBL/GenBank/DDBJ databases">
        <title>Genomics of glacier-inhabiting Cryobacterium strains.</title>
        <authorList>
            <person name="Liu Q."/>
            <person name="Xin Y.-H."/>
        </authorList>
    </citation>
    <scope>NUCLEOTIDE SEQUENCE [LARGE SCALE GENOMIC DNA]</scope>
    <source>
        <strain evidence="2 3">TMT2-16</strain>
    </source>
</reference>